<evidence type="ECO:0000256" key="1">
    <source>
        <dbReference type="SAM" id="MobiDB-lite"/>
    </source>
</evidence>
<evidence type="ECO:0000313" key="3">
    <source>
        <dbReference type="Proteomes" id="UP001172457"/>
    </source>
</evidence>
<evidence type="ECO:0000313" key="2">
    <source>
        <dbReference type="EMBL" id="KAJ9557253.1"/>
    </source>
</evidence>
<keyword evidence="3" id="KW-1185">Reference proteome</keyword>
<sequence length="272" mass="31058">MYFTSCFLQFLGAGKDVQVSRPGKLESSSFPDPGNLNLQVSRPGKLESSSFPTRETRISRLQILKFPDSKHVSRPAISRLQIDEDQDQEIDESVLTSTDPDHQSEDLLKTSRSYSRTISEVKELADDRTSMLEIDYFPSSREIKVEYLVQYLLPVFQAIRCFGDPSFSVFPVVSLSDLELLCRIPIQHEKNFSFIFLISSLNPLIVCLFGTNNIRQNKFHIETATKNGIEYLYITSNQYDQKRVLEKLRGLSSGLYVTTIQNCCPLKTMKCN</sequence>
<reference evidence="2" key="1">
    <citation type="submission" date="2023-03" db="EMBL/GenBank/DDBJ databases">
        <title>Chromosome-scale reference genome and RAD-based genetic map of yellow starthistle (Centaurea solstitialis) reveal putative structural variation and QTLs associated with invader traits.</title>
        <authorList>
            <person name="Reatini B."/>
            <person name="Cang F.A."/>
            <person name="Jiang Q."/>
            <person name="Mckibben M.T.W."/>
            <person name="Barker M.S."/>
            <person name="Rieseberg L.H."/>
            <person name="Dlugosch K.M."/>
        </authorList>
    </citation>
    <scope>NUCLEOTIDE SEQUENCE</scope>
    <source>
        <strain evidence="2">CAN-66</strain>
        <tissue evidence="2">Leaf</tissue>
    </source>
</reference>
<comment type="caution">
    <text evidence="2">The sequence shown here is derived from an EMBL/GenBank/DDBJ whole genome shotgun (WGS) entry which is preliminary data.</text>
</comment>
<feature type="region of interest" description="Disordered" evidence="1">
    <location>
        <begin position="20"/>
        <end position="53"/>
    </location>
</feature>
<name>A0AA38THU9_9ASTR</name>
<dbReference type="AlphaFoldDB" id="A0AA38THU9"/>
<dbReference type="Proteomes" id="UP001172457">
    <property type="component" value="Chromosome 3"/>
</dbReference>
<organism evidence="2 3">
    <name type="scientific">Centaurea solstitialis</name>
    <name type="common">yellow star-thistle</name>
    <dbReference type="NCBI Taxonomy" id="347529"/>
    <lineage>
        <taxon>Eukaryota</taxon>
        <taxon>Viridiplantae</taxon>
        <taxon>Streptophyta</taxon>
        <taxon>Embryophyta</taxon>
        <taxon>Tracheophyta</taxon>
        <taxon>Spermatophyta</taxon>
        <taxon>Magnoliopsida</taxon>
        <taxon>eudicotyledons</taxon>
        <taxon>Gunneridae</taxon>
        <taxon>Pentapetalae</taxon>
        <taxon>asterids</taxon>
        <taxon>campanulids</taxon>
        <taxon>Asterales</taxon>
        <taxon>Asteraceae</taxon>
        <taxon>Carduoideae</taxon>
        <taxon>Cardueae</taxon>
        <taxon>Centaureinae</taxon>
        <taxon>Centaurea</taxon>
    </lineage>
</organism>
<gene>
    <name evidence="2" type="ORF">OSB04_011867</name>
</gene>
<dbReference type="EMBL" id="JARYMX010000003">
    <property type="protein sequence ID" value="KAJ9557253.1"/>
    <property type="molecule type" value="Genomic_DNA"/>
</dbReference>
<feature type="compositionally biased region" description="Polar residues" evidence="1">
    <location>
        <begin position="26"/>
        <end position="40"/>
    </location>
</feature>
<proteinExistence type="predicted"/>
<accession>A0AA38THU9</accession>
<protein>
    <submittedName>
        <fullName evidence="2">Uncharacterized protein</fullName>
    </submittedName>
</protein>